<dbReference type="Proteomes" id="UP000308768">
    <property type="component" value="Unassembled WGS sequence"/>
</dbReference>
<organism evidence="6 7">
    <name type="scientific">Cryomyces minteri</name>
    <dbReference type="NCBI Taxonomy" id="331657"/>
    <lineage>
        <taxon>Eukaryota</taxon>
        <taxon>Fungi</taxon>
        <taxon>Dikarya</taxon>
        <taxon>Ascomycota</taxon>
        <taxon>Pezizomycotina</taxon>
        <taxon>Dothideomycetes</taxon>
        <taxon>Dothideomycetes incertae sedis</taxon>
        <taxon>Cryomyces</taxon>
    </lineage>
</organism>
<sequence>MNAAQLLNPKAFAKVNGASKKFKSPNGDVAASQTPRYDPKALLNPKGAAKRSRDLDGTGEEEVVEATPATKGYVRQHKEQQELGMGSMIERVHNVGKREDQPQKRVKTNHNADEETDKKVTFEGGGGKGGVIGEYMRQQKEEGKQAASEAGPPATAASSSVVDLTADDDDIVVISDSGNQEICLGQISAQVMAWMVPTQKSGSFVGHSTKWPMMKVSLSRPPGTNNFTIVTSDPAGKEFGKLDVRSASALAPLMQGVRTNKMRMQSRLEMRNKVPGQFPGQPTSDAYALSIHLYAPRRVAVGLGRFLSQRQIWLRSPTMVDRGIEVFNPHAPKVAPPLPKFNISGMNISYGALSYVTRTVEEIRNDIQGMFDTLTKTEDLVEKQPNERVITSMLSHQKQALHFMSERENEREILSESDDNDPASLWRIKYRPNGQKMYFNVITGNESEKKPPPVLGGILADMMGLGKTLSILSLVCETLTEAEVFAQQRPLKRPADEVPLILNSKATLLVSPVSVVANWEEQIKAHIRPKGLSYYIYHGPNRNRDIAMLGHYDLVITTYSVVASEFGESALGKKPLEQVNWFRIVLDEAHMIRNQSNKQSQAICSLAAQRRWAVTGTPVQNRLDDLGALIKFLRIKPFDEKGAFVQFIMAPFKSADPEILPKLRLLVDSITLRRLKDRIDLPARHEQIVRLNFSDEERALYECFAKDSAQKVNAVTGQDKGLQGRAYVHILRAILRLRQICAHGREMLTDEDMKIVEGISYSNAIDLGDEDDEERPALNDKQAYDMLNLLRESDMDRCWTCKKKIGPKDADSDDDTTGNTTGRNEDAIGYMTPCYQILCPICIDGFRKEVERKATADNHVVCPLCEQYVRVCFFELSQEKIEEDEEQRAMVRANPKLAKQ</sequence>
<dbReference type="InterPro" id="IPR038718">
    <property type="entry name" value="SNF2-like_sf"/>
</dbReference>
<comment type="caution">
    <text evidence="6">The sequence shown here is derived from an EMBL/GenBank/DDBJ whole genome shotgun (WGS) entry which is preliminary data.</text>
</comment>
<dbReference type="GO" id="GO:0016787">
    <property type="term" value="F:hydrolase activity"/>
    <property type="evidence" value="ECO:0007669"/>
    <property type="project" value="UniProtKB-KW"/>
</dbReference>
<evidence type="ECO:0000313" key="6">
    <source>
        <dbReference type="EMBL" id="TKA69070.1"/>
    </source>
</evidence>
<keyword evidence="2" id="KW-0378">Hydrolase</keyword>
<dbReference type="Pfam" id="PF00176">
    <property type="entry name" value="SNF2-rel_dom"/>
    <property type="match status" value="1"/>
</dbReference>
<feature type="non-terminal residue" evidence="6">
    <location>
        <position position="900"/>
    </location>
</feature>
<dbReference type="GO" id="GO:0006281">
    <property type="term" value="P:DNA repair"/>
    <property type="evidence" value="ECO:0007669"/>
    <property type="project" value="TreeGrafter"/>
</dbReference>
<dbReference type="OrthoDB" id="448448at2759"/>
<dbReference type="InterPro" id="IPR050628">
    <property type="entry name" value="SNF2_RAD54_helicase_TF"/>
</dbReference>
<keyword evidence="1" id="KW-0547">Nucleotide-binding</keyword>
<feature type="compositionally biased region" description="Low complexity" evidence="4">
    <location>
        <begin position="146"/>
        <end position="160"/>
    </location>
</feature>
<dbReference type="GO" id="GO:0008094">
    <property type="term" value="F:ATP-dependent activity, acting on DNA"/>
    <property type="evidence" value="ECO:0007669"/>
    <property type="project" value="TreeGrafter"/>
</dbReference>
<feature type="region of interest" description="Disordered" evidence="4">
    <location>
        <begin position="97"/>
        <end position="161"/>
    </location>
</feature>
<dbReference type="InterPro" id="IPR000330">
    <property type="entry name" value="SNF2_N"/>
</dbReference>
<evidence type="ECO:0000256" key="1">
    <source>
        <dbReference type="ARBA" id="ARBA00022741"/>
    </source>
</evidence>
<keyword evidence="7" id="KW-1185">Reference proteome</keyword>
<reference evidence="6 7" key="1">
    <citation type="submission" date="2017-03" db="EMBL/GenBank/DDBJ databases">
        <title>Genomes of endolithic fungi from Antarctica.</title>
        <authorList>
            <person name="Coleine C."/>
            <person name="Masonjones S."/>
            <person name="Stajich J.E."/>
        </authorList>
    </citation>
    <scope>NUCLEOTIDE SEQUENCE [LARGE SCALE GENOMIC DNA]</scope>
    <source>
        <strain evidence="6 7">CCFEE 5187</strain>
    </source>
</reference>
<dbReference type="PANTHER" id="PTHR45626">
    <property type="entry name" value="TRANSCRIPTION TERMINATION FACTOR 2-RELATED"/>
    <property type="match status" value="1"/>
</dbReference>
<proteinExistence type="predicted"/>
<gene>
    <name evidence="6" type="ORF">B0A49_05947</name>
</gene>
<name>A0A4U0WYZ7_9PEZI</name>
<accession>A0A4U0WYZ7</accession>
<evidence type="ECO:0000256" key="2">
    <source>
        <dbReference type="ARBA" id="ARBA00022801"/>
    </source>
</evidence>
<evidence type="ECO:0000256" key="3">
    <source>
        <dbReference type="ARBA" id="ARBA00022840"/>
    </source>
</evidence>
<dbReference type="PANTHER" id="PTHR45626:SF52">
    <property type="entry name" value="SINGLE-STRANDED DNA-DEPENDENT ATPASE (EUROFUNG)"/>
    <property type="match status" value="1"/>
</dbReference>
<feature type="compositionally biased region" description="Basic and acidic residues" evidence="4">
    <location>
        <begin position="110"/>
        <end position="121"/>
    </location>
</feature>
<evidence type="ECO:0000256" key="4">
    <source>
        <dbReference type="SAM" id="MobiDB-lite"/>
    </source>
</evidence>
<dbReference type="STRING" id="331657.A0A4U0WYZ7"/>
<evidence type="ECO:0000313" key="7">
    <source>
        <dbReference type="Proteomes" id="UP000308768"/>
    </source>
</evidence>
<dbReference type="GO" id="GO:0005634">
    <property type="term" value="C:nucleus"/>
    <property type="evidence" value="ECO:0007669"/>
    <property type="project" value="TreeGrafter"/>
</dbReference>
<feature type="domain" description="Helicase ATP-binding" evidence="5">
    <location>
        <begin position="448"/>
        <end position="636"/>
    </location>
</feature>
<evidence type="ECO:0000259" key="5">
    <source>
        <dbReference type="PROSITE" id="PS51192"/>
    </source>
</evidence>
<dbReference type="AlphaFoldDB" id="A0A4U0WYZ7"/>
<feature type="compositionally biased region" description="Gly residues" evidence="4">
    <location>
        <begin position="123"/>
        <end position="132"/>
    </location>
</feature>
<protein>
    <recommendedName>
        <fullName evidence="5">Helicase ATP-binding domain-containing protein</fullName>
    </recommendedName>
</protein>
<dbReference type="InterPro" id="IPR014001">
    <property type="entry name" value="Helicase_ATP-bd"/>
</dbReference>
<dbReference type="GO" id="GO:0005524">
    <property type="term" value="F:ATP binding"/>
    <property type="evidence" value="ECO:0007669"/>
    <property type="project" value="UniProtKB-KW"/>
</dbReference>
<keyword evidence="3" id="KW-0067">ATP-binding</keyword>
<feature type="region of interest" description="Disordered" evidence="4">
    <location>
        <begin position="1"/>
        <end position="76"/>
    </location>
</feature>
<dbReference type="InterPro" id="IPR027417">
    <property type="entry name" value="P-loop_NTPase"/>
</dbReference>
<dbReference type="PROSITE" id="PS51192">
    <property type="entry name" value="HELICASE_ATP_BIND_1"/>
    <property type="match status" value="1"/>
</dbReference>
<dbReference type="SUPFAM" id="SSF52540">
    <property type="entry name" value="P-loop containing nucleoside triphosphate hydrolases"/>
    <property type="match status" value="2"/>
</dbReference>
<dbReference type="EMBL" id="NAJN01000759">
    <property type="protein sequence ID" value="TKA69070.1"/>
    <property type="molecule type" value="Genomic_DNA"/>
</dbReference>
<dbReference type="SMART" id="SM00487">
    <property type="entry name" value="DEXDc"/>
    <property type="match status" value="1"/>
</dbReference>
<dbReference type="Gene3D" id="3.40.50.10810">
    <property type="entry name" value="Tandem AAA-ATPase domain"/>
    <property type="match status" value="1"/>
</dbReference>